<accession>A0A4S4LNU6</accession>
<evidence type="ECO:0000256" key="1">
    <source>
        <dbReference type="ARBA" id="ARBA00004141"/>
    </source>
</evidence>
<dbReference type="Proteomes" id="UP000310158">
    <property type="component" value="Unassembled WGS sequence"/>
</dbReference>
<dbReference type="AlphaFoldDB" id="A0A4S4LNU6"/>
<evidence type="ECO:0000313" key="8">
    <source>
        <dbReference type="Proteomes" id="UP000310158"/>
    </source>
</evidence>
<dbReference type="InterPro" id="IPR011701">
    <property type="entry name" value="MFS"/>
</dbReference>
<dbReference type="GO" id="GO:0022857">
    <property type="term" value="F:transmembrane transporter activity"/>
    <property type="evidence" value="ECO:0007669"/>
    <property type="project" value="InterPro"/>
</dbReference>
<reference evidence="7 8" key="1">
    <citation type="submission" date="2019-02" db="EMBL/GenBank/DDBJ databases">
        <title>Genome sequencing of the rare red list fungi Bondarzewia mesenterica.</title>
        <authorList>
            <person name="Buettner E."/>
            <person name="Kellner H."/>
        </authorList>
    </citation>
    <scope>NUCLEOTIDE SEQUENCE [LARGE SCALE GENOMIC DNA]</scope>
    <source>
        <strain evidence="7 8">DSM 108281</strain>
    </source>
</reference>
<sequence length="506" mass="56308">MVSTGSPLREDEPSSFKLSESQIAVHVPAVPKGFKLEAAQSDDEHIQRRATMKVDVMIIPLVGIIYLLSFLDRSNIGNARIAGLQRNLKMTDHQYSVSLTVFYVPYVLMEIPMNLLLKRVGANITIPSMVVLWGGLFPSLVLYLSSFYQRHALQLRVTMMFSVTSLAGAFSGLLAAAIEQMDGIRDLAGWAWIFVLEGVFTALFGIFCFFLLPPSPSQLRYLNQHEKLVYIRMLRDDWSGDADGDDEKFSWSEVWSVFVDAPHVLILCAQFFIGGVTLFGLATFTPTIINALGFSTTHSQLLTVPPYACSFVVSLISARLSDKYKQRGWTAILFSLLAIPGYAIFIGTANKHANYGALFLQIVGIYGVAPCTSTWNANNVQPHYRRATAVGLAFVFTNLGGQSILALSHTLEAYVTWFPEGMVSTWIFVGPPRFHSASAVNLSFAIGSVALFLILIFHLRRQNAVKCETVVRQLQEKGEGTEKGGWDSPEERRRLGDRHPRFIYTL</sequence>
<dbReference type="InterPro" id="IPR036259">
    <property type="entry name" value="MFS_trans_sf"/>
</dbReference>
<dbReference type="PANTHER" id="PTHR43791:SF85">
    <property type="entry name" value="TRANSPORTER, PUTATIVE (AFU_ORTHOLOGUE AFUA_6G00710)-RELATED"/>
    <property type="match status" value="1"/>
</dbReference>
<keyword evidence="2" id="KW-0813">Transport</keyword>
<evidence type="ECO:0000256" key="2">
    <source>
        <dbReference type="ARBA" id="ARBA00022448"/>
    </source>
</evidence>
<feature type="transmembrane region" description="Helical" evidence="6">
    <location>
        <begin position="304"/>
        <end position="321"/>
    </location>
</feature>
<gene>
    <name evidence="7" type="ORF">EW146_g7001</name>
</gene>
<feature type="transmembrane region" description="Helical" evidence="6">
    <location>
        <begin position="437"/>
        <end position="457"/>
    </location>
</feature>
<keyword evidence="3 6" id="KW-0812">Transmembrane</keyword>
<dbReference type="FunFam" id="1.20.1250.20:FF:000013">
    <property type="entry name" value="MFS general substrate transporter"/>
    <property type="match status" value="1"/>
</dbReference>
<dbReference type="GO" id="GO:0016020">
    <property type="term" value="C:membrane"/>
    <property type="evidence" value="ECO:0007669"/>
    <property type="project" value="UniProtKB-SubCell"/>
</dbReference>
<feature type="transmembrane region" description="Helical" evidence="6">
    <location>
        <begin position="264"/>
        <end position="284"/>
    </location>
</feature>
<feature type="transmembrane region" description="Helical" evidence="6">
    <location>
        <begin position="328"/>
        <end position="349"/>
    </location>
</feature>
<keyword evidence="4 6" id="KW-1133">Transmembrane helix</keyword>
<evidence type="ECO:0008006" key="9">
    <source>
        <dbReference type="Google" id="ProtNLM"/>
    </source>
</evidence>
<protein>
    <recommendedName>
        <fullName evidence="9">Major facilitator superfamily (MFS) profile domain-containing protein</fullName>
    </recommendedName>
</protein>
<evidence type="ECO:0000313" key="7">
    <source>
        <dbReference type="EMBL" id="THH13188.1"/>
    </source>
</evidence>
<dbReference type="Pfam" id="PF07690">
    <property type="entry name" value="MFS_1"/>
    <property type="match status" value="1"/>
</dbReference>
<feature type="transmembrane region" description="Helical" evidence="6">
    <location>
        <begin position="190"/>
        <end position="212"/>
    </location>
</feature>
<feature type="transmembrane region" description="Helical" evidence="6">
    <location>
        <begin position="355"/>
        <end position="377"/>
    </location>
</feature>
<dbReference type="OrthoDB" id="2985014at2759"/>
<dbReference type="PANTHER" id="PTHR43791">
    <property type="entry name" value="PERMEASE-RELATED"/>
    <property type="match status" value="1"/>
</dbReference>
<dbReference type="Gene3D" id="1.20.1250.20">
    <property type="entry name" value="MFS general substrate transporter like domains"/>
    <property type="match status" value="3"/>
</dbReference>
<name>A0A4S4LNU6_9AGAM</name>
<evidence type="ECO:0000256" key="5">
    <source>
        <dbReference type="ARBA" id="ARBA00023136"/>
    </source>
</evidence>
<keyword evidence="8" id="KW-1185">Reference proteome</keyword>
<feature type="transmembrane region" description="Helical" evidence="6">
    <location>
        <begin position="157"/>
        <end position="178"/>
    </location>
</feature>
<feature type="transmembrane region" description="Helical" evidence="6">
    <location>
        <begin position="54"/>
        <end position="71"/>
    </location>
</feature>
<comment type="caution">
    <text evidence="7">The sequence shown here is derived from an EMBL/GenBank/DDBJ whole genome shotgun (WGS) entry which is preliminary data.</text>
</comment>
<evidence type="ECO:0000256" key="4">
    <source>
        <dbReference type="ARBA" id="ARBA00022989"/>
    </source>
</evidence>
<dbReference type="SUPFAM" id="SSF103473">
    <property type="entry name" value="MFS general substrate transporter"/>
    <property type="match status" value="1"/>
</dbReference>
<dbReference type="EMBL" id="SGPL01000379">
    <property type="protein sequence ID" value="THH13188.1"/>
    <property type="molecule type" value="Genomic_DNA"/>
</dbReference>
<proteinExistence type="predicted"/>
<comment type="subcellular location">
    <subcellularLocation>
        <location evidence="1">Membrane</location>
        <topology evidence="1">Multi-pass membrane protein</topology>
    </subcellularLocation>
</comment>
<feature type="transmembrane region" description="Helical" evidence="6">
    <location>
        <begin position="389"/>
        <end position="417"/>
    </location>
</feature>
<organism evidence="7 8">
    <name type="scientific">Bondarzewia mesenterica</name>
    <dbReference type="NCBI Taxonomy" id="1095465"/>
    <lineage>
        <taxon>Eukaryota</taxon>
        <taxon>Fungi</taxon>
        <taxon>Dikarya</taxon>
        <taxon>Basidiomycota</taxon>
        <taxon>Agaricomycotina</taxon>
        <taxon>Agaricomycetes</taxon>
        <taxon>Russulales</taxon>
        <taxon>Bondarzewiaceae</taxon>
        <taxon>Bondarzewia</taxon>
    </lineage>
</organism>
<evidence type="ECO:0000256" key="3">
    <source>
        <dbReference type="ARBA" id="ARBA00022692"/>
    </source>
</evidence>
<evidence type="ECO:0000256" key="6">
    <source>
        <dbReference type="SAM" id="Phobius"/>
    </source>
</evidence>
<keyword evidence="5 6" id="KW-0472">Membrane</keyword>
<feature type="transmembrane region" description="Helical" evidence="6">
    <location>
        <begin position="124"/>
        <end position="145"/>
    </location>
</feature>